<evidence type="ECO:0000313" key="3">
    <source>
        <dbReference type="EMBL" id="NYT50436.1"/>
    </source>
</evidence>
<dbReference type="CDD" id="cd19095">
    <property type="entry name" value="AKR_PA4992-like"/>
    <property type="match status" value="1"/>
</dbReference>
<proteinExistence type="predicted"/>
<dbReference type="InterPro" id="IPR036812">
    <property type="entry name" value="NAD(P)_OxRdtase_dom_sf"/>
</dbReference>
<gene>
    <name evidence="3" type="ORF">H0A72_14045</name>
</gene>
<comment type="caution">
    <text evidence="3">The sequence shown here is derived from an EMBL/GenBank/DDBJ whole genome shotgun (WGS) entry which is preliminary data.</text>
</comment>
<evidence type="ECO:0000313" key="4">
    <source>
        <dbReference type="Proteomes" id="UP000559809"/>
    </source>
</evidence>
<sequence>MISRRDYLRLCAATGAGAILAPALSWAAEKPGALITRPIPSSGERLPVVGLGSSATFSSAAGGEGADALKQVFQAFVEHGGTVFDTAPGYGASEAVAGKIVNELGIRDKLFWATKLNVAGFGGGKADVEQAKAQIAASFQAIGKPAIDLMQIHNLGDVATQLPLLKSLREEKRIRYLGVTTTFPRQYEQLEQVMRDERLDFIGVDYAIDNRVMEERILPLAADRGIAVLAYAPFGRTRLWGLVKGHEVPDWAAELGMRSWGQFFLKFVVSHPAITCATPATSRPKNAVDNMGAAFGELPDRAMRDRMARHIQSLA</sequence>
<dbReference type="AlphaFoldDB" id="A0A853G723"/>
<dbReference type="PROSITE" id="PS51318">
    <property type="entry name" value="TAT"/>
    <property type="match status" value="1"/>
</dbReference>
<dbReference type="Gene3D" id="3.20.20.100">
    <property type="entry name" value="NADP-dependent oxidoreductase domain"/>
    <property type="match status" value="1"/>
</dbReference>
<feature type="chain" id="PRO_5032284701" evidence="1">
    <location>
        <begin position="28"/>
        <end position="315"/>
    </location>
</feature>
<accession>A0A853G723</accession>
<feature type="domain" description="NADP-dependent oxidoreductase" evidence="2">
    <location>
        <begin position="50"/>
        <end position="303"/>
    </location>
</feature>
<name>A0A853G723_9BURK</name>
<feature type="signal peptide" evidence="1">
    <location>
        <begin position="1"/>
        <end position="27"/>
    </location>
</feature>
<dbReference type="InterPro" id="IPR023210">
    <property type="entry name" value="NADP_OxRdtase_dom"/>
</dbReference>
<dbReference type="SUPFAM" id="SSF51430">
    <property type="entry name" value="NAD(P)-linked oxidoreductase"/>
    <property type="match status" value="1"/>
</dbReference>
<organism evidence="3 4">
    <name type="scientific">Parapusillimonas granuli</name>
    <dbReference type="NCBI Taxonomy" id="380911"/>
    <lineage>
        <taxon>Bacteria</taxon>
        <taxon>Pseudomonadati</taxon>
        <taxon>Pseudomonadota</taxon>
        <taxon>Betaproteobacteria</taxon>
        <taxon>Burkholderiales</taxon>
        <taxon>Alcaligenaceae</taxon>
        <taxon>Parapusillimonas</taxon>
    </lineage>
</organism>
<protein>
    <submittedName>
        <fullName evidence="3">Aldo/keto reductase</fullName>
    </submittedName>
</protein>
<dbReference type="InterPro" id="IPR053135">
    <property type="entry name" value="AKR2_Oxidoreductase"/>
</dbReference>
<evidence type="ECO:0000256" key="1">
    <source>
        <dbReference type="SAM" id="SignalP"/>
    </source>
</evidence>
<dbReference type="Proteomes" id="UP000559809">
    <property type="component" value="Unassembled WGS sequence"/>
</dbReference>
<dbReference type="PANTHER" id="PTHR43312">
    <property type="entry name" value="D-THREO-ALDOSE 1-DEHYDROGENASE"/>
    <property type="match status" value="1"/>
</dbReference>
<keyword evidence="1" id="KW-0732">Signal</keyword>
<dbReference type="PANTHER" id="PTHR43312:SF1">
    <property type="entry name" value="NADP-DEPENDENT OXIDOREDUCTASE DOMAIN-CONTAINING PROTEIN"/>
    <property type="match status" value="1"/>
</dbReference>
<evidence type="ECO:0000259" key="2">
    <source>
        <dbReference type="Pfam" id="PF00248"/>
    </source>
</evidence>
<dbReference type="Pfam" id="PF00248">
    <property type="entry name" value="Aldo_ket_red"/>
    <property type="match status" value="1"/>
</dbReference>
<reference evidence="3 4" key="1">
    <citation type="submission" date="2020-07" db="EMBL/GenBank/DDBJ databases">
        <title>Taxonomic revisions and descriptions of new bacterial species based on genomic comparisons in the high-G+C-content subgroup of the family Alcaligenaceae.</title>
        <authorList>
            <person name="Szabo A."/>
            <person name="Felfoldi T."/>
        </authorList>
    </citation>
    <scope>NUCLEOTIDE SEQUENCE [LARGE SCALE GENOMIC DNA]</scope>
    <source>
        <strain evidence="3 4">LMG 24012</strain>
    </source>
</reference>
<dbReference type="EMBL" id="JACCEM010000007">
    <property type="protein sequence ID" value="NYT50436.1"/>
    <property type="molecule type" value="Genomic_DNA"/>
</dbReference>
<dbReference type="InterPro" id="IPR006311">
    <property type="entry name" value="TAT_signal"/>
</dbReference>
<dbReference type="RefSeq" id="WP_180156372.1">
    <property type="nucleotide sequence ID" value="NZ_JACCEM010000007.1"/>
</dbReference>
<keyword evidence="4" id="KW-1185">Reference proteome</keyword>